<evidence type="ECO:0000313" key="2">
    <source>
        <dbReference type="EMBL" id="CEM06179.1"/>
    </source>
</evidence>
<gene>
    <name evidence="2" type="ORF">Cvel_14840</name>
</gene>
<feature type="region of interest" description="Disordered" evidence="1">
    <location>
        <begin position="121"/>
        <end position="174"/>
    </location>
</feature>
<dbReference type="VEuPathDB" id="CryptoDB:Cvel_14840"/>
<evidence type="ECO:0008006" key="3">
    <source>
        <dbReference type="Google" id="ProtNLM"/>
    </source>
</evidence>
<name>A0A0G4F2P5_9ALVE</name>
<accession>A0A0G4F2P5</accession>
<dbReference type="SUPFAM" id="SSF53474">
    <property type="entry name" value="alpha/beta-Hydrolases"/>
    <property type="match status" value="1"/>
</dbReference>
<sequence length="199" mass="21484">MQVKVPTLIIHGKSDQDIPPDHARRLFEACSSAKKFLVCPSRLDHNTNVLADPAFFFNPMVKFFSLPGGRPLGPQTELRPLPLRFFSPSESPPIERSPRAVCRVGGETLSNLLAAEIETETRTVPHSLTEEEAASVGVQSDDAEVEEPSLESPPSPEGVALPLPGQGGATAGSKEKKGFWGVLVDFVQRGVRFVLGLGF</sequence>
<organism evidence="2">
    <name type="scientific">Chromera velia CCMP2878</name>
    <dbReference type="NCBI Taxonomy" id="1169474"/>
    <lineage>
        <taxon>Eukaryota</taxon>
        <taxon>Sar</taxon>
        <taxon>Alveolata</taxon>
        <taxon>Colpodellida</taxon>
        <taxon>Chromeraceae</taxon>
        <taxon>Chromera</taxon>
    </lineage>
</organism>
<dbReference type="InterPro" id="IPR029058">
    <property type="entry name" value="AB_hydrolase_fold"/>
</dbReference>
<proteinExistence type="predicted"/>
<dbReference type="EMBL" id="CDMZ01000080">
    <property type="protein sequence ID" value="CEM06179.1"/>
    <property type="molecule type" value="Genomic_DNA"/>
</dbReference>
<protein>
    <recommendedName>
        <fullName evidence="3">Peptidase S9 prolyl oligopeptidase catalytic domain-containing protein</fullName>
    </recommendedName>
</protein>
<evidence type="ECO:0000256" key="1">
    <source>
        <dbReference type="SAM" id="MobiDB-lite"/>
    </source>
</evidence>
<dbReference type="AlphaFoldDB" id="A0A0G4F2P5"/>
<dbReference type="Gene3D" id="3.40.50.1820">
    <property type="entry name" value="alpha/beta hydrolase"/>
    <property type="match status" value="1"/>
</dbReference>
<reference evidence="2" key="1">
    <citation type="submission" date="2014-11" db="EMBL/GenBank/DDBJ databases">
        <authorList>
            <person name="Otto D Thomas"/>
            <person name="Naeem Raeece"/>
        </authorList>
    </citation>
    <scope>NUCLEOTIDE SEQUENCE</scope>
</reference>